<evidence type="ECO:0000256" key="1">
    <source>
        <dbReference type="SAM" id="MobiDB-lite"/>
    </source>
</evidence>
<dbReference type="PANTHER" id="PTHR33164:SF57">
    <property type="entry name" value="MARR-FAMILY TRANSCRIPTIONAL REGULATOR"/>
    <property type="match status" value="1"/>
</dbReference>
<dbReference type="PROSITE" id="PS50995">
    <property type="entry name" value="HTH_MARR_2"/>
    <property type="match status" value="1"/>
</dbReference>
<dbReference type="Pfam" id="PF12802">
    <property type="entry name" value="MarR_2"/>
    <property type="match status" value="1"/>
</dbReference>
<proteinExistence type="predicted"/>
<dbReference type="InterPro" id="IPR000835">
    <property type="entry name" value="HTH_MarR-typ"/>
</dbReference>
<dbReference type="Gene3D" id="1.10.10.10">
    <property type="entry name" value="Winged helix-like DNA-binding domain superfamily/Winged helix DNA-binding domain"/>
    <property type="match status" value="1"/>
</dbReference>
<feature type="region of interest" description="Disordered" evidence="1">
    <location>
        <begin position="1"/>
        <end position="74"/>
    </location>
</feature>
<comment type="caution">
    <text evidence="3">The sequence shown here is derived from an EMBL/GenBank/DDBJ whole genome shotgun (WGS) entry which is preliminary data.</text>
</comment>
<feature type="domain" description="HTH marR-type" evidence="2">
    <location>
        <begin position="75"/>
        <end position="243"/>
    </location>
</feature>
<evidence type="ECO:0000259" key="2">
    <source>
        <dbReference type="PROSITE" id="PS50995"/>
    </source>
</evidence>
<dbReference type="Proteomes" id="UP000316706">
    <property type="component" value="Unassembled WGS sequence"/>
</dbReference>
<dbReference type="RefSeq" id="WP_246077057.1">
    <property type="nucleotide sequence ID" value="NZ_VFPO01000001.1"/>
</dbReference>
<dbReference type="PRINTS" id="PR00598">
    <property type="entry name" value="HTHMARR"/>
</dbReference>
<dbReference type="EMBL" id="VFPO01000001">
    <property type="protein sequence ID" value="TQM67326.1"/>
    <property type="molecule type" value="Genomic_DNA"/>
</dbReference>
<sequence length="265" mass="28073">MATETSAGNRPDGRRTAEHGPAGQEPADRGPDDREPATRGPAGNEPPEAPRTGAAEQTPAAKAPAAQDQDDEPAPDRILADIGAALLQLRKSWAKPDLMKRIRAQTPAGTDGRPLQISNLMVVNAVAALTADAARHGGTGEPVRAGEAAGSSREITVGAVAERLEIDPSTASRLVGHAIDAGLLTRRPSPVDARRANLGLTEEGRRVKQVADRFRRAYLNELMSGWTAEERAEFARLLTRFADAAARAPGYSDGIDKIFEEARAD</sequence>
<keyword evidence="4" id="KW-1185">Reference proteome</keyword>
<feature type="compositionally biased region" description="Basic and acidic residues" evidence="1">
    <location>
        <begin position="26"/>
        <end position="37"/>
    </location>
</feature>
<evidence type="ECO:0000313" key="3">
    <source>
        <dbReference type="EMBL" id="TQM67326.1"/>
    </source>
</evidence>
<dbReference type="GO" id="GO:0003677">
    <property type="term" value="F:DNA binding"/>
    <property type="evidence" value="ECO:0007669"/>
    <property type="project" value="UniProtKB-KW"/>
</dbReference>
<protein>
    <submittedName>
        <fullName evidence="3">DNA-binding MarR family transcriptional regulator</fullName>
    </submittedName>
</protein>
<dbReference type="SUPFAM" id="SSF46785">
    <property type="entry name" value="Winged helix' DNA-binding domain"/>
    <property type="match status" value="1"/>
</dbReference>
<dbReference type="PANTHER" id="PTHR33164">
    <property type="entry name" value="TRANSCRIPTIONAL REGULATOR, MARR FAMILY"/>
    <property type="match status" value="1"/>
</dbReference>
<dbReference type="GO" id="GO:0003700">
    <property type="term" value="F:DNA-binding transcription factor activity"/>
    <property type="evidence" value="ECO:0007669"/>
    <property type="project" value="InterPro"/>
</dbReference>
<dbReference type="AlphaFoldDB" id="A0A543I9S2"/>
<dbReference type="InterPro" id="IPR036388">
    <property type="entry name" value="WH-like_DNA-bd_sf"/>
</dbReference>
<dbReference type="InterPro" id="IPR036390">
    <property type="entry name" value="WH_DNA-bd_sf"/>
</dbReference>
<keyword evidence="3" id="KW-0238">DNA-binding</keyword>
<evidence type="ECO:0000313" key="4">
    <source>
        <dbReference type="Proteomes" id="UP000316706"/>
    </source>
</evidence>
<accession>A0A543I9S2</accession>
<dbReference type="GO" id="GO:0006950">
    <property type="term" value="P:response to stress"/>
    <property type="evidence" value="ECO:0007669"/>
    <property type="project" value="TreeGrafter"/>
</dbReference>
<feature type="compositionally biased region" description="Low complexity" evidence="1">
    <location>
        <begin position="54"/>
        <end position="67"/>
    </location>
</feature>
<name>A0A543I9S2_9ACTN</name>
<organism evidence="3 4">
    <name type="scientific">Actinomadura hallensis</name>
    <dbReference type="NCBI Taxonomy" id="337895"/>
    <lineage>
        <taxon>Bacteria</taxon>
        <taxon>Bacillati</taxon>
        <taxon>Actinomycetota</taxon>
        <taxon>Actinomycetes</taxon>
        <taxon>Streptosporangiales</taxon>
        <taxon>Thermomonosporaceae</taxon>
        <taxon>Actinomadura</taxon>
    </lineage>
</organism>
<gene>
    <name evidence="3" type="ORF">FHX41_0933</name>
</gene>
<dbReference type="InterPro" id="IPR039422">
    <property type="entry name" value="MarR/SlyA-like"/>
</dbReference>
<reference evidence="3 4" key="1">
    <citation type="submission" date="2019-06" db="EMBL/GenBank/DDBJ databases">
        <title>Sequencing the genomes of 1000 actinobacteria strains.</title>
        <authorList>
            <person name="Klenk H.-P."/>
        </authorList>
    </citation>
    <scope>NUCLEOTIDE SEQUENCE [LARGE SCALE GENOMIC DNA]</scope>
    <source>
        <strain evidence="3 4">DSM 45043</strain>
    </source>
</reference>
<dbReference type="SMART" id="SM00347">
    <property type="entry name" value="HTH_MARR"/>
    <property type="match status" value="1"/>
</dbReference>